<evidence type="ECO:0000256" key="5">
    <source>
        <dbReference type="ARBA" id="ARBA00022741"/>
    </source>
</evidence>
<dbReference type="PANTHER" id="PTHR45772">
    <property type="entry name" value="CONSERVED COMPONENT OF ABC TRANSPORTER FOR NATURAL AMINO ACIDS-RELATED"/>
    <property type="match status" value="1"/>
</dbReference>
<keyword evidence="3" id="KW-1003">Cell membrane</keyword>
<reference evidence="11 12" key="1">
    <citation type="journal article" date="2006" name="J. Bacteriol.">
        <title>Comparison of the genome sequence of the poultry pathogen Bordetella avium with those of B. bronchiseptica, B. pertussis, and B. parapertussis reveals extensive diversity in surface structures associated with host interaction.</title>
        <authorList>
            <person name="Sebaihia M."/>
            <person name="Preston A."/>
            <person name="Maskell D.J."/>
            <person name="Kuzmiak H."/>
            <person name="Connell T.D."/>
            <person name="King N.D."/>
            <person name="Orndorff P.E."/>
            <person name="Miyamoto D.M."/>
            <person name="Thomson N.R."/>
            <person name="Harris D."/>
            <person name="Goble A."/>
            <person name="Lord A."/>
            <person name="Murphy L."/>
            <person name="Quail M.A."/>
            <person name="Rutter S."/>
            <person name="Squares R."/>
            <person name="Squares S."/>
            <person name="Woodward J."/>
            <person name="Parkhill J."/>
            <person name="Temple L.M."/>
        </authorList>
    </citation>
    <scope>NUCLEOTIDE SEQUENCE [LARGE SCALE GENOMIC DNA]</scope>
    <source>
        <strain evidence="11 12">197N</strain>
    </source>
</reference>
<sequence length="597" mass="63801">MNTESLSRRAAGRSKNGIWIMMALTVIGLALVNQLPTYYVGLLAMVGINALVCIGLSFVLGTGQVSLGHAAFVGIGAYSCAILSRDFGVPTLLTIPISVALCMAVAYFLGRITLRLKGHSLPLATLAWGMAIYVCFVAAINITGGASGFSDIPPLNAFGLTLDTRGITIVAWVLVALTYLAYRRIYRGRVGRIAKAIKGQSTMATAFGADVPAVKMKVFVMSAALAALAGCLYAYYMRFLSPTSFTIGASFNYLIMVVLGGVAHPVGAILGAVTFMLMELGAQYLFAKVLGVPGQMETMLFGVILILMLLRWPDGLLTWIKPRNRGRDAPEDKEAQLPQLADVRPLIERIDVDNVTKRFGGLQALKGVSISVLRNRITGLIGPNGAGKSTLFNAVTAVAPATTGEVRIDGKPLPPQARDVIRTGMARTFQHVKLVPELTVLQNVMIGGYVDGRAGLVSSALGLDRKEEAVMAQRARVALEQVGLLETAQRPIGSLPLGSQRMVEVARALMSRPDVLLLDEPAAGLRAGEKAQLVTLLKSLRNKRHMAILLVEHDMELVMGCVDHIFVLNHGTLLAQGNREEVQSNPAVISAYLGAES</sequence>
<organism evidence="11 12">
    <name type="scientific">Bordetella avium (strain 197N)</name>
    <dbReference type="NCBI Taxonomy" id="360910"/>
    <lineage>
        <taxon>Bacteria</taxon>
        <taxon>Pseudomonadati</taxon>
        <taxon>Pseudomonadota</taxon>
        <taxon>Betaproteobacteria</taxon>
        <taxon>Burkholderiales</taxon>
        <taxon>Alcaligenaceae</taxon>
        <taxon>Bordetella</taxon>
    </lineage>
</organism>
<protein>
    <submittedName>
        <fullName evidence="11">ABC tranpsorter, ATP binding/permease protein</fullName>
    </submittedName>
</protein>
<dbReference type="Pfam" id="PF12399">
    <property type="entry name" value="BCA_ABC_TP_C"/>
    <property type="match status" value="1"/>
</dbReference>
<dbReference type="Pfam" id="PF02653">
    <property type="entry name" value="BPD_transp_2"/>
    <property type="match status" value="1"/>
</dbReference>
<evidence type="ECO:0000256" key="2">
    <source>
        <dbReference type="ARBA" id="ARBA00022448"/>
    </source>
</evidence>
<keyword evidence="12" id="KW-1185">Reference proteome</keyword>
<feature type="transmembrane region" description="Helical" evidence="9">
    <location>
        <begin position="90"/>
        <end position="109"/>
    </location>
</feature>
<dbReference type="EMBL" id="AM167904">
    <property type="protein sequence ID" value="CAJ48878.1"/>
    <property type="molecule type" value="Genomic_DNA"/>
</dbReference>
<dbReference type="PANTHER" id="PTHR45772:SF2">
    <property type="entry name" value="ABC TRANSPORTER ATP-BINDING PROTEIN"/>
    <property type="match status" value="1"/>
</dbReference>
<gene>
    <name evidence="11" type="ordered locus">BAV1272</name>
</gene>
<feature type="domain" description="ABC transporter" evidence="10">
    <location>
        <begin position="350"/>
        <end position="595"/>
    </location>
</feature>
<dbReference type="AlphaFoldDB" id="Q2L311"/>
<dbReference type="InterPro" id="IPR003593">
    <property type="entry name" value="AAA+_ATPase"/>
</dbReference>
<dbReference type="HOGENOM" id="CLU_006313_3_2_4"/>
<dbReference type="GO" id="GO:0005886">
    <property type="term" value="C:plasma membrane"/>
    <property type="evidence" value="ECO:0007669"/>
    <property type="project" value="UniProtKB-SubCell"/>
</dbReference>
<dbReference type="InterPro" id="IPR001851">
    <property type="entry name" value="ABC_transp_permease"/>
</dbReference>
<feature type="transmembrane region" description="Helical" evidence="9">
    <location>
        <begin position="164"/>
        <end position="182"/>
    </location>
</feature>
<dbReference type="Gene3D" id="3.40.50.300">
    <property type="entry name" value="P-loop containing nucleotide triphosphate hydrolases"/>
    <property type="match status" value="1"/>
</dbReference>
<keyword evidence="2" id="KW-0813">Transport</keyword>
<dbReference type="Pfam" id="PF00005">
    <property type="entry name" value="ABC_tran"/>
    <property type="match status" value="1"/>
</dbReference>
<keyword evidence="7 9" id="KW-1133">Transmembrane helix</keyword>
<dbReference type="STRING" id="360910.BAV1272"/>
<accession>Q2L311</accession>
<feature type="transmembrane region" description="Helical" evidence="9">
    <location>
        <begin position="121"/>
        <end position="144"/>
    </location>
</feature>
<dbReference type="RefSeq" id="WP_012416951.1">
    <property type="nucleotide sequence ID" value="NC_010645.1"/>
</dbReference>
<dbReference type="CDD" id="cd06581">
    <property type="entry name" value="TM_PBP1_LivM_like"/>
    <property type="match status" value="1"/>
</dbReference>
<evidence type="ECO:0000259" key="10">
    <source>
        <dbReference type="PROSITE" id="PS50893"/>
    </source>
</evidence>
<evidence type="ECO:0000256" key="8">
    <source>
        <dbReference type="ARBA" id="ARBA00023136"/>
    </source>
</evidence>
<evidence type="ECO:0000256" key="4">
    <source>
        <dbReference type="ARBA" id="ARBA00022692"/>
    </source>
</evidence>
<evidence type="ECO:0000313" key="11">
    <source>
        <dbReference type="EMBL" id="CAJ48878.1"/>
    </source>
</evidence>
<dbReference type="GO" id="GO:0016887">
    <property type="term" value="F:ATP hydrolysis activity"/>
    <property type="evidence" value="ECO:0007669"/>
    <property type="project" value="InterPro"/>
</dbReference>
<dbReference type="InterPro" id="IPR043428">
    <property type="entry name" value="LivM-like"/>
</dbReference>
<evidence type="ECO:0000256" key="9">
    <source>
        <dbReference type="SAM" id="Phobius"/>
    </source>
</evidence>
<evidence type="ECO:0000256" key="1">
    <source>
        <dbReference type="ARBA" id="ARBA00004651"/>
    </source>
</evidence>
<proteinExistence type="predicted"/>
<dbReference type="KEGG" id="bav:BAV1272"/>
<dbReference type="PROSITE" id="PS50893">
    <property type="entry name" value="ABC_TRANSPORTER_2"/>
    <property type="match status" value="1"/>
</dbReference>
<keyword evidence="4 9" id="KW-0812">Transmembrane</keyword>
<dbReference type="CDD" id="cd03219">
    <property type="entry name" value="ABC_Mj1267_LivG_branched"/>
    <property type="match status" value="1"/>
</dbReference>
<evidence type="ECO:0000256" key="6">
    <source>
        <dbReference type="ARBA" id="ARBA00022840"/>
    </source>
</evidence>
<name>Q2L311_BORA1</name>
<feature type="transmembrane region" description="Helical" evidence="9">
    <location>
        <begin position="16"/>
        <end position="32"/>
    </location>
</feature>
<evidence type="ECO:0000256" key="3">
    <source>
        <dbReference type="ARBA" id="ARBA00022475"/>
    </source>
</evidence>
<dbReference type="GO" id="GO:0015658">
    <property type="term" value="F:branched-chain amino acid transmembrane transporter activity"/>
    <property type="evidence" value="ECO:0007669"/>
    <property type="project" value="InterPro"/>
</dbReference>
<dbReference type="InterPro" id="IPR032823">
    <property type="entry name" value="BCA_ABC_TP_C"/>
</dbReference>
<feature type="transmembrane region" description="Helical" evidence="9">
    <location>
        <begin position="67"/>
        <end position="84"/>
    </location>
</feature>
<dbReference type="InterPro" id="IPR027417">
    <property type="entry name" value="P-loop_NTPase"/>
</dbReference>
<dbReference type="InterPro" id="IPR051120">
    <property type="entry name" value="ABC_AA/LPS_Transport"/>
</dbReference>
<comment type="subcellular location">
    <subcellularLocation>
        <location evidence="1">Cell membrane</location>
        <topology evidence="1">Multi-pass membrane protein</topology>
    </subcellularLocation>
</comment>
<dbReference type="OrthoDB" id="8647120at2"/>
<dbReference type="SMART" id="SM00382">
    <property type="entry name" value="AAA"/>
    <property type="match status" value="1"/>
</dbReference>
<dbReference type="eggNOG" id="COG4177">
    <property type="taxonomic scope" value="Bacteria"/>
</dbReference>
<evidence type="ECO:0000256" key="7">
    <source>
        <dbReference type="ARBA" id="ARBA00022989"/>
    </source>
</evidence>
<keyword evidence="6" id="KW-0067">ATP-binding</keyword>
<dbReference type="InterPro" id="IPR003439">
    <property type="entry name" value="ABC_transporter-like_ATP-bd"/>
</dbReference>
<feature type="transmembrane region" description="Helical" evidence="9">
    <location>
        <begin position="38"/>
        <end position="60"/>
    </location>
</feature>
<dbReference type="Proteomes" id="UP000001977">
    <property type="component" value="Chromosome"/>
</dbReference>
<keyword evidence="8 9" id="KW-0472">Membrane</keyword>
<feature type="transmembrane region" description="Helical" evidence="9">
    <location>
        <begin position="218"/>
        <end position="236"/>
    </location>
</feature>
<dbReference type="SUPFAM" id="SSF52540">
    <property type="entry name" value="P-loop containing nucleoside triphosphate hydrolases"/>
    <property type="match status" value="1"/>
</dbReference>
<dbReference type="eggNOG" id="COG0411">
    <property type="taxonomic scope" value="Bacteria"/>
</dbReference>
<keyword evidence="5" id="KW-0547">Nucleotide-binding</keyword>
<evidence type="ECO:0000313" key="12">
    <source>
        <dbReference type="Proteomes" id="UP000001977"/>
    </source>
</evidence>
<dbReference type="GO" id="GO:0005524">
    <property type="term" value="F:ATP binding"/>
    <property type="evidence" value="ECO:0007669"/>
    <property type="project" value="UniProtKB-KW"/>
</dbReference>